<evidence type="ECO:0000256" key="3">
    <source>
        <dbReference type="SAM" id="SignalP"/>
    </source>
</evidence>
<dbReference type="AlphaFoldDB" id="A0A1M4XZX4"/>
<feature type="coiled-coil region" evidence="1">
    <location>
        <begin position="39"/>
        <end position="101"/>
    </location>
</feature>
<evidence type="ECO:0000313" key="5">
    <source>
        <dbReference type="Proteomes" id="UP000184295"/>
    </source>
</evidence>
<dbReference type="PANTHER" id="PTHR43941">
    <property type="entry name" value="STRUCTURAL MAINTENANCE OF CHROMOSOMES PROTEIN 2"/>
    <property type="match status" value="1"/>
</dbReference>
<gene>
    <name evidence="4" type="ORF">SAMN02745225_02188</name>
</gene>
<dbReference type="PANTHER" id="PTHR43941:SF1">
    <property type="entry name" value="STRUCTURAL MAINTENANCE OF CHROMOSOMES PROTEIN 2"/>
    <property type="match status" value="1"/>
</dbReference>
<keyword evidence="4" id="KW-0378">Hydrolase</keyword>
<feature type="signal peptide" evidence="3">
    <location>
        <begin position="1"/>
        <end position="36"/>
    </location>
</feature>
<dbReference type="Gene3D" id="6.10.250.3150">
    <property type="match status" value="1"/>
</dbReference>
<keyword evidence="3" id="KW-0732">Signal</keyword>
<sequence>MTIGEGSKRPQFAKKAVALGFAIAASTLGFSGQASANQLQSAKDQVSALTNTIDQLRLQIQSASIRYQETEAQLQQTQSTIALLQRQISAKRQEIKVLHAKVTAEAVHLFIQGGSIPSWFVAVQGNPSSLEVVQEDVSTASSIQQQAVIQYQIAQEQLKTKVQSLNDLEAQQKSMVAAAQSYQTKVQEAIAQAQSQLSSASSQVQALVAQQEQEQILAAQQAAAQQAAAQQAAAQQAAAQQAAAQQAAAQQAAAQQAAAQQAAANNTSAPTQGSTNNPSPAPIVSSSAYENPLRAISGLVSERIDQGVDFNGSGPIYAIGDGVVLNTYNGGWPNGVYISYRLTNGPAAGDVVYVAESVNPDVTPGETVTPNTVIGTLYNGPSGIETGWANPAGDGTTMAAIYGQFYGANSTAFGYNFSQLLTSLGGPGGVLQNDPATGSIPSGWPQW</sequence>
<evidence type="ECO:0000256" key="1">
    <source>
        <dbReference type="SAM" id="Coils"/>
    </source>
</evidence>
<feature type="chain" id="PRO_5012477165" evidence="3">
    <location>
        <begin position="37"/>
        <end position="447"/>
    </location>
</feature>
<reference evidence="5" key="1">
    <citation type="submission" date="2016-11" db="EMBL/GenBank/DDBJ databases">
        <authorList>
            <person name="Varghese N."/>
            <person name="Submissions S."/>
        </authorList>
    </citation>
    <scope>NUCLEOTIDE SEQUENCE [LARGE SCALE GENOMIC DNA]</scope>
    <source>
        <strain evidence="5">DSM 19514</strain>
    </source>
</reference>
<dbReference type="CDD" id="cd12797">
    <property type="entry name" value="M23_peptidase"/>
    <property type="match status" value="1"/>
</dbReference>
<keyword evidence="1" id="KW-0175">Coiled coil</keyword>
<dbReference type="EMBL" id="FQUL01000049">
    <property type="protein sequence ID" value="SHE98782.1"/>
    <property type="molecule type" value="Genomic_DNA"/>
</dbReference>
<keyword evidence="5" id="KW-1185">Reference proteome</keyword>
<dbReference type="STRING" id="1121881.SAMN02745225_02188"/>
<feature type="compositionally biased region" description="Polar residues" evidence="2">
    <location>
        <begin position="265"/>
        <end position="286"/>
    </location>
</feature>
<evidence type="ECO:0000256" key="2">
    <source>
        <dbReference type="SAM" id="MobiDB-lite"/>
    </source>
</evidence>
<dbReference type="SUPFAM" id="SSF51261">
    <property type="entry name" value="Duplicated hybrid motif"/>
    <property type="match status" value="1"/>
</dbReference>
<dbReference type="GO" id="GO:0016787">
    <property type="term" value="F:hydrolase activity"/>
    <property type="evidence" value="ECO:0007669"/>
    <property type="project" value="UniProtKB-KW"/>
</dbReference>
<dbReference type="Proteomes" id="UP000184295">
    <property type="component" value="Unassembled WGS sequence"/>
</dbReference>
<protein>
    <submittedName>
        <fullName evidence="4">N-terminal domain of peptidoglycan hydrolase CwlO-containing protein</fullName>
    </submittedName>
</protein>
<dbReference type="InterPro" id="IPR011055">
    <property type="entry name" value="Dup_hybrid_motif"/>
</dbReference>
<dbReference type="Gene3D" id="2.70.70.10">
    <property type="entry name" value="Glucose Permease (Domain IIA)"/>
    <property type="match status" value="1"/>
</dbReference>
<proteinExistence type="predicted"/>
<accession>A0A1M4XZX4</accession>
<name>A0A1M4XZX4_9ACTN</name>
<organism evidence="4 5">
    <name type="scientific">Ferrithrix thermotolerans DSM 19514</name>
    <dbReference type="NCBI Taxonomy" id="1121881"/>
    <lineage>
        <taxon>Bacteria</taxon>
        <taxon>Bacillati</taxon>
        <taxon>Actinomycetota</taxon>
        <taxon>Acidimicrobiia</taxon>
        <taxon>Acidimicrobiales</taxon>
        <taxon>Acidimicrobiaceae</taxon>
        <taxon>Ferrithrix</taxon>
    </lineage>
</organism>
<feature type="region of interest" description="Disordered" evidence="2">
    <location>
        <begin position="262"/>
        <end position="286"/>
    </location>
</feature>
<feature type="coiled-coil region" evidence="1">
    <location>
        <begin position="151"/>
        <end position="210"/>
    </location>
</feature>
<evidence type="ECO:0000313" key="4">
    <source>
        <dbReference type="EMBL" id="SHE98782.1"/>
    </source>
</evidence>
<dbReference type="RefSeq" id="WP_178138810.1">
    <property type="nucleotide sequence ID" value="NZ_FQUL01000049.1"/>
</dbReference>